<feature type="transmembrane region" description="Helical" evidence="5">
    <location>
        <begin position="186"/>
        <end position="208"/>
    </location>
</feature>
<dbReference type="PROSITE" id="PS50850">
    <property type="entry name" value="MFS"/>
    <property type="match status" value="1"/>
</dbReference>
<dbReference type="InterPro" id="IPR036259">
    <property type="entry name" value="MFS_trans_sf"/>
</dbReference>
<feature type="transmembrane region" description="Helical" evidence="5">
    <location>
        <begin position="477"/>
        <end position="497"/>
    </location>
</feature>
<dbReference type="InParanoid" id="A0A1W4XL70"/>
<evidence type="ECO:0000259" key="6">
    <source>
        <dbReference type="PROSITE" id="PS50850"/>
    </source>
</evidence>
<evidence type="ECO:0000313" key="7">
    <source>
        <dbReference type="Proteomes" id="UP000192223"/>
    </source>
</evidence>
<dbReference type="AlphaFoldDB" id="A0A1W4XL70"/>
<feature type="transmembrane region" description="Helical" evidence="5">
    <location>
        <begin position="125"/>
        <end position="145"/>
    </location>
</feature>
<comment type="subcellular location">
    <subcellularLocation>
        <location evidence="1">Membrane</location>
        <topology evidence="1">Multi-pass membrane protein</topology>
    </subcellularLocation>
</comment>
<feature type="transmembrane region" description="Helical" evidence="5">
    <location>
        <begin position="333"/>
        <end position="350"/>
    </location>
</feature>
<keyword evidence="2 5" id="KW-0812">Transmembrane</keyword>
<feature type="transmembrane region" description="Helical" evidence="5">
    <location>
        <begin position="215"/>
        <end position="237"/>
    </location>
</feature>
<dbReference type="Pfam" id="PF00083">
    <property type="entry name" value="Sugar_tr"/>
    <property type="match status" value="1"/>
</dbReference>
<evidence type="ECO:0000256" key="3">
    <source>
        <dbReference type="ARBA" id="ARBA00022989"/>
    </source>
</evidence>
<accession>A0A1W4XL70</accession>
<dbReference type="PROSITE" id="PS00216">
    <property type="entry name" value="SUGAR_TRANSPORT_1"/>
    <property type="match status" value="1"/>
</dbReference>
<feature type="transmembrane region" description="Helical" evidence="5">
    <location>
        <begin position="362"/>
        <end position="380"/>
    </location>
</feature>
<feature type="transmembrane region" description="Helical" evidence="5">
    <location>
        <begin position="416"/>
        <end position="438"/>
    </location>
</feature>
<keyword evidence="4 5" id="KW-0472">Membrane</keyword>
<proteinExistence type="predicted"/>
<evidence type="ECO:0000313" key="8">
    <source>
        <dbReference type="RefSeq" id="XP_018333218.1"/>
    </source>
</evidence>
<dbReference type="PANTHER" id="PTHR24064">
    <property type="entry name" value="SOLUTE CARRIER FAMILY 22 MEMBER"/>
    <property type="match status" value="1"/>
</dbReference>
<protein>
    <submittedName>
        <fullName evidence="8">Organic cation transporter protein isoform X1</fullName>
    </submittedName>
</protein>
<dbReference type="RefSeq" id="XP_018333218.1">
    <property type="nucleotide sequence ID" value="XM_018477716.1"/>
</dbReference>
<dbReference type="InterPro" id="IPR020846">
    <property type="entry name" value="MFS_dom"/>
</dbReference>
<dbReference type="OrthoDB" id="5141738at2759"/>
<evidence type="ECO:0000256" key="2">
    <source>
        <dbReference type="ARBA" id="ARBA00022692"/>
    </source>
</evidence>
<evidence type="ECO:0000256" key="4">
    <source>
        <dbReference type="ARBA" id="ARBA00023136"/>
    </source>
</evidence>
<evidence type="ECO:0000256" key="5">
    <source>
        <dbReference type="SAM" id="Phobius"/>
    </source>
</evidence>
<dbReference type="GO" id="GO:0016020">
    <property type="term" value="C:membrane"/>
    <property type="evidence" value="ECO:0007669"/>
    <property type="project" value="UniProtKB-SubCell"/>
</dbReference>
<dbReference type="Proteomes" id="UP000192223">
    <property type="component" value="Unplaced"/>
</dbReference>
<feature type="transmembrane region" description="Helical" evidence="5">
    <location>
        <begin position="25"/>
        <end position="48"/>
    </location>
</feature>
<keyword evidence="3 5" id="KW-1133">Transmembrane helix</keyword>
<dbReference type="SUPFAM" id="SSF103473">
    <property type="entry name" value="MFS general substrate transporter"/>
    <property type="match status" value="1"/>
</dbReference>
<name>A0A1W4XL70_AGRPL</name>
<gene>
    <name evidence="8" type="primary">LOC108742485</name>
</gene>
<evidence type="ECO:0000256" key="1">
    <source>
        <dbReference type="ARBA" id="ARBA00004141"/>
    </source>
</evidence>
<dbReference type="InterPro" id="IPR005828">
    <property type="entry name" value="MFS_sugar_transport-like"/>
</dbReference>
<organism evidence="7 8">
    <name type="scientific">Agrilus planipennis</name>
    <name type="common">Emerald ash borer</name>
    <name type="synonym">Agrilus marcopoli</name>
    <dbReference type="NCBI Taxonomy" id="224129"/>
    <lineage>
        <taxon>Eukaryota</taxon>
        <taxon>Metazoa</taxon>
        <taxon>Ecdysozoa</taxon>
        <taxon>Arthropoda</taxon>
        <taxon>Hexapoda</taxon>
        <taxon>Insecta</taxon>
        <taxon>Pterygota</taxon>
        <taxon>Neoptera</taxon>
        <taxon>Endopterygota</taxon>
        <taxon>Coleoptera</taxon>
        <taxon>Polyphaga</taxon>
        <taxon>Elateriformia</taxon>
        <taxon>Buprestoidea</taxon>
        <taxon>Buprestidae</taxon>
        <taxon>Agrilinae</taxon>
        <taxon>Agrilus</taxon>
    </lineage>
</organism>
<dbReference type="GeneID" id="108742485"/>
<dbReference type="CDD" id="cd17317">
    <property type="entry name" value="MFS_SLC22"/>
    <property type="match status" value="1"/>
</dbReference>
<dbReference type="Gene3D" id="1.20.1250.20">
    <property type="entry name" value="MFS general substrate transporter like domains"/>
    <property type="match status" value="1"/>
</dbReference>
<feature type="transmembrane region" description="Helical" evidence="5">
    <location>
        <begin position="157"/>
        <end position="180"/>
    </location>
</feature>
<reference evidence="8" key="1">
    <citation type="submission" date="2025-08" db="UniProtKB">
        <authorList>
            <consortium name="RefSeq"/>
        </authorList>
    </citation>
    <scope>IDENTIFICATION</scope>
    <source>
        <tissue evidence="8">Entire body</tissue>
    </source>
</reference>
<dbReference type="KEGG" id="apln:108742485"/>
<feature type="transmembrane region" description="Helical" evidence="5">
    <location>
        <begin position="450"/>
        <end position="471"/>
    </location>
</feature>
<dbReference type="STRING" id="224129.A0A1W4XL70"/>
<feature type="domain" description="Major facilitator superfamily (MFS) profile" evidence="6">
    <location>
        <begin position="66"/>
        <end position="502"/>
    </location>
</feature>
<feature type="transmembrane region" description="Helical" evidence="5">
    <location>
        <begin position="392"/>
        <end position="410"/>
    </location>
</feature>
<dbReference type="InterPro" id="IPR005829">
    <property type="entry name" value="Sugar_transporter_CS"/>
</dbReference>
<sequence>MEKKQDIDTLMGYLGEFGKYQIFQYILHVLSALCAGLHMLTLVTVAAVPDHRCFIPELDANDSIWNITNVDLALYIPRLPTGEFDTCHIYNERNESMLCNAWIYDPTYHPSSRATEWDFVCHRRWMGAVAQSVYMFGVFTGAVVLGNMADKYGRKTIFCISAVLTLIFSVSVAFISNYYAFLVLRYFYGIFGSAGSYITGFVLTMELVGPSKRTACGVFFQFTFAIGIMMVAGWGALIKDRQILQVIYGLHTLLLIGHWWLMDESPRWLWMQGRTKEAVIIIKKGLKINGSAIHLDEADYEAPPRVENVSEESDISSGGISDLFRTPNLRKKTLNICLCWFANSLAYYGLSLSTGKLEGNPFLMLFLSGLVELPCYVLLITIMDRAGRRPLIAFYMITGGICCITAAKLTPATVGAISAAMIGKFLISSSFAIVYNYSAELFPTVIRNSALGLGSMCARLSGTLTPLVTLLDSFDPTLPAIVFAVIALISGALTLFLPETMGAPMPESIQDGEEFGKNDTCFTTCFRRKKVVDKKEEGQLEPLNSDKV</sequence>
<feature type="transmembrane region" description="Helical" evidence="5">
    <location>
        <begin position="243"/>
        <end position="261"/>
    </location>
</feature>
<keyword evidence="7" id="KW-1185">Reference proteome</keyword>
<dbReference type="GO" id="GO:0022857">
    <property type="term" value="F:transmembrane transporter activity"/>
    <property type="evidence" value="ECO:0007669"/>
    <property type="project" value="InterPro"/>
</dbReference>